<reference evidence="4" key="1">
    <citation type="journal article" date="2014" name="Front. Microbiol.">
        <title>High frequency of phylogenetically diverse reductive dehalogenase-homologous genes in deep subseafloor sedimentary metagenomes.</title>
        <authorList>
            <person name="Kawai M."/>
            <person name="Futagami T."/>
            <person name="Toyoda A."/>
            <person name="Takaki Y."/>
            <person name="Nishi S."/>
            <person name="Hori S."/>
            <person name="Arai W."/>
            <person name="Tsubouchi T."/>
            <person name="Morono Y."/>
            <person name="Uchiyama I."/>
            <person name="Ito T."/>
            <person name="Fujiyama A."/>
            <person name="Inagaki F."/>
            <person name="Takami H."/>
        </authorList>
    </citation>
    <scope>NUCLEOTIDE SEQUENCE</scope>
    <source>
        <strain evidence="4">Expedition CK06-06</strain>
    </source>
</reference>
<dbReference type="InterPro" id="IPR000917">
    <property type="entry name" value="Sulfatase_N"/>
</dbReference>
<feature type="non-terminal residue" evidence="4">
    <location>
        <position position="106"/>
    </location>
</feature>
<dbReference type="SUPFAM" id="SSF53649">
    <property type="entry name" value="Alkaline phosphatase-like"/>
    <property type="match status" value="1"/>
</dbReference>
<dbReference type="InterPro" id="IPR017850">
    <property type="entry name" value="Alkaline_phosphatase_core_sf"/>
</dbReference>
<dbReference type="AlphaFoldDB" id="X1I2R7"/>
<comment type="caution">
    <text evidence="4">The sequence shown here is derived from an EMBL/GenBank/DDBJ whole genome shotgun (WGS) entry which is preliminary data.</text>
</comment>
<dbReference type="Pfam" id="PF00884">
    <property type="entry name" value="Sulfatase"/>
    <property type="match status" value="1"/>
</dbReference>
<dbReference type="Gene3D" id="3.40.720.10">
    <property type="entry name" value="Alkaline Phosphatase, subunit A"/>
    <property type="match status" value="1"/>
</dbReference>
<organism evidence="4">
    <name type="scientific">marine sediment metagenome</name>
    <dbReference type="NCBI Taxonomy" id="412755"/>
    <lineage>
        <taxon>unclassified sequences</taxon>
        <taxon>metagenomes</taxon>
        <taxon>ecological metagenomes</taxon>
    </lineage>
</organism>
<evidence type="ECO:0000313" key="4">
    <source>
        <dbReference type="EMBL" id="GAH51858.1"/>
    </source>
</evidence>
<name>X1I2R7_9ZZZZ</name>
<gene>
    <name evidence="4" type="ORF">S03H2_31893</name>
</gene>
<proteinExistence type="inferred from homology"/>
<protein>
    <recommendedName>
        <fullName evidence="3">Sulfatase N-terminal domain-containing protein</fullName>
    </recommendedName>
</protein>
<evidence type="ECO:0000259" key="3">
    <source>
        <dbReference type="Pfam" id="PF00884"/>
    </source>
</evidence>
<evidence type="ECO:0000256" key="1">
    <source>
        <dbReference type="ARBA" id="ARBA00008779"/>
    </source>
</evidence>
<evidence type="ECO:0000256" key="2">
    <source>
        <dbReference type="ARBA" id="ARBA00022801"/>
    </source>
</evidence>
<keyword evidence="2" id="KW-0378">Hydrolase</keyword>
<dbReference type="GO" id="GO:0004065">
    <property type="term" value="F:arylsulfatase activity"/>
    <property type="evidence" value="ECO:0007669"/>
    <property type="project" value="TreeGrafter"/>
</dbReference>
<sequence>MITHMDKGIGQIMALLKELNIENNTLIIFTSDNGPTYNRLGGSDSEFFKSAGAFRGLKGSVYEGGIRVPFVARWPGKIKPSTTSDHICAFQDILPTLSEVAGVSDK</sequence>
<dbReference type="InterPro" id="IPR050738">
    <property type="entry name" value="Sulfatase"/>
</dbReference>
<feature type="domain" description="Sulfatase N-terminal" evidence="3">
    <location>
        <begin position="2"/>
        <end position="103"/>
    </location>
</feature>
<accession>X1I2R7</accession>
<dbReference type="PANTHER" id="PTHR42693">
    <property type="entry name" value="ARYLSULFATASE FAMILY MEMBER"/>
    <property type="match status" value="1"/>
</dbReference>
<dbReference type="EMBL" id="BARU01019368">
    <property type="protein sequence ID" value="GAH51858.1"/>
    <property type="molecule type" value="Genomic_DNA"/>
</dbReference>
<comment type="similarity">
    <text evidence="1">Belongs to the sulfatase family.</text>
</comment>
<dbReference type="PANTHER" id="PTHR42693:SF53">
    <property type="entry name" value="ENDO-4-O-SULFATASE"/>
    <property type="match status" value="1"/>
</dbReference>